<dbReference type="RefSeq" id="XP_006824156.1">
    <property type="nucleotide sequence ID" value="XM_006824093.1"/>
</dbReference>
<feature type="region of interest" description="Disordered" evidence="2">
    <location>
        <begin position="1"/>
        <end position="44"/>
    </location>
</feature>
<dbReference type="PANTHER" id="PTHR11505">
    <property type="entry name" value="L1 TRANSPOSABLE ELEMENT-RELATED"/>
    <property type="match status" value="1"/>
</dbReference>
<gene>
    <name evidence="4" type="primary">LOC102808124</name>
</gene>
<evidence type="ECO:0000256" key="1">
    <source>
        <dbReference type="SAM" id="Coils"/>
    </source>
</evidence>
<evidence type="ECO:0000313" key="4">
    <source>
        <dbReference type="RefSeq" id="XP_006824156.1"/>
    </source>
</evidence>
<evidence type="ECO:0000256" key="2">
    <source>
        <dbReference type="SAM" id="MobiDB-lite"/>
    </source>
</evidence>
<keyword evidence="1" id="KW-0175">Coiled coil</keyword>
<organism evidence="3 4">
    <name type="scientific">Saccoglossus kowalevskii</name>
    <name type="common">Acorn worm</name>
    <dbReference type="NCBI Taxonomy" id="10224"/>
    <lineage>
        <taxon>Eukaryota</taxon>
        <taxon>Metazoa</taxon>
        <taxon>Hemichordata</taxon>
        <taxon>Enteropneusta</taxon>
        <taxon>Harrimaniidae</taxon>
        <taxon>Saccoglossus</taxon>
    </lineage>
</organism>
<dbReference type="Proteomes" id="UP000694865">
    <property type="component" value="Unplaced"/>
</dbReference>
<dbReference type="GeneID" id="102808124"/>
<sequence length="268" mass="30831">MGPKSDKKKSVNKGNKEDGTTHGTNSSLGGFSGSPPRKEKSASLEGEKVSLKLVYPLYKELMKKTDKHYEKVQKIQMKLNEVEERQTVAEQTITDMAEAVNNLDYRQTEIEIERISAEVEAAKMEIKELKGETIRQQRYSHSYNLRFGGIQEEEGEDPMKIIQHLIGDKFDIEPGVVENAHRIGLRAENRPPRHIIVKIIRRPVRRQILINKRKLRGSGIYVKEDLCGADFKKKKTMRPVMKEAYEKGEKVRFSNGTVYINGQRYKEN</sequence>
<name>A0ABM0MVW5_SACKO</name>
<reference evidence="4" key="1">
    <citation type="submission" date="2025-08" db="UniProtKB">
        <authorList>
            <consortium name="RefSeq"/>
        </authorList>
    </citation>
    <scope>IDENTIFICATION</scope>
    <source>
        <tissue evidence="4">Testes</tissue>
    </source>
</reference>
<dbReference type="Gene3D" id="3.30.70.1820">
    <property type="entry name" value="L1 transposable element, RRM domain"/>
    <property type="match status" value="1"/>
</dbReference>
<feature type="coiled-coil region" evidence="1">
    <location>
        <begin position="65"/>
        <end position="132"/>
    </location>
</feature>
<keyword evidence="3" id="KW-1185">Reference proteome</keyword>
<proteinExistence type="predicted"/>
<accession>A0ABM0MVW5</accession>
<protein>
    <submittedName>
        <fullName evidence="4">Protein unc-13 homolog C-like</fullName>
    </submittedName>
</protein>
<feature type="compositionally biased region" description="Basic and acidic residues" evidence="2">
    <location>
        <begin position="1"/>
        <end position="20"/>
    </location>
</feature>
<dbReference type="InterPro" id="IPR004244">
    <property type="entry name" value="Transposase_22"/>
</dbReference>
<evidence type="ECO:0000313" key="3">
    <source>
        <dbReference type="Proteomes" id="UP000694865"/>
    </source>
</evidence>